<dbReference type="EMBL" id="CM010721">
    <property type="protein sequence ID" value="RZC68998.1"/>
    <property type="molecule type" value="Genomic_DNA"/>
</dbReference>
<dbReference type="Proteomes" id="UP000316621">
    <property type="component" value="Chromosome 7"/>
</dbReference>
<evidence type="ECO:0000313" key="2">
    <source>
        <dbReference type="Proteomes" id="UP000316621"/>
    </source>
</evidence>
<keyword evidence="2" id="KW-1185">Reference proteome</keyword>
<proteinExistence type="predicted"/>
<name>A0A4Y7KAH1_PAPSO</name>
<organism evidence="1 2">
    <name type="scientific">Papaver somniferum</name>
    <name type="common">Opium poppy</name>
    <dbReference type="NCBI Taxonomy" id="3469"/>
    <lineage>
        <taxon>Eukaryota</taxon>
        <taxon>Viridiplantae</taxon>
        <taxon>Streptophyta</taxon>
        <taxon>Embryophyta</taxon>
        <taxon>Tracheophyta</taxon>
        <taxon>Spermatophyta</taxon>
        <taxon>Magnoliopsida</taxon>
        <taxon>Ranunculales</taxon>
        <taxon>Papaveraceae</taxon>
        <taxon>Papaveroideae</taxon>
        <taxon>Papaver</taxon>
    </lineage>
</organism>
<dbReference type="Gramene" id="RZC68998">
    <property type="protein sequence ID" value="RZC68998"/>
    <property type="gene ID" value="C5167_033058"/>
</dbReference>
<dbReference type="AlphaFoldDB" id="A0A4Y7KAH1"/>
<sequence length="64" mass="7506">MHIVPLNTASNFINKKLVREKLFEQGVLTFTMTPVKRSSAFERSDILMGEHYLLKITYPFKVYL</sequence>
<reference evidence="1 2" key="1">
    <citation type="journal article" date="2018" name="Science">
        <title>The opium poppy genome and morphinan production.</title>
        <authorList>
            <person name="Guo L."/>
            <person name="Winzer T."/>
            <person name="Yang X."/>
            <person name="Li Y."/>
            <person name="Ning Z."/>
            <person name="He Z."/>
            <person name="Teodor R."/>
            <person name="Lu Y."/>
            <person name="Bowser T.A."/>
            <person name="Graham I.A."/>
            <person name="Ye K."/>
        </authorList>
    </citation>
    <scope>NUCLEOTIDE SEQUENCE [LARGE SCALE GENOMIC DNA]</scope>
    <source>
        <strain evidence="2">cv. HN1</strain>
        <tissue evidence="1">Leaves</tissue>
    </source>
</reference>
<protein>
    <submittedName>
        <fullName evidence="1">Uncharacterized protein</fullName>
    </submittedName>
</protein>
<evidence type="ECO:0000313" key="1">
    <source>
        <dbReference type="EMBL" id="RZC68998.1"/>
    </source>
</evidence>
<dbReference type="STRING" id="3469.A0A4Y7KAH1"/>
<accession>A0A4Y7KAH1</accession>
<gene>
    <name evidence="1" type="ORF">C5167_033058</name>
</gene>